<dbReference type="Proteomes" id="UP000728185">
    <property type="component" value="Unassembled WGS sequence"/>
</dbReference>
<dbReference type="Gene3D" id="1.10.1520.10">
    <property type="entry name" value="Ribonuclease III domain"/>
    <property type="match status" value="1"/>
</dbReference>
<dbReference type="EMBL" id="LUCM01003453">
    <property type="protein sequence ID" value="KAA0195779.1"/>
    <property type="molecule type" value="Genomic_DNA"/>
</dbReference>
<accession>A0A8E0VM41</accession>
<dbReference type="InterPro" id="IPR036389">
    <property type="entry name" value="RNase_III_sf"/>
</dbReference>
<gene>
    <name evidence="2" type="ORF">FBUS_08367</name>
</gene>
<evidence type="ECO:0000313" key="3">
    <source>
        <dbReference type="Proteomes" id="UP000728185"/>
    </source>
</evidence>
<dbReference type="GO" id="GO:0006396">
    <property type="term" value="P:RNA processing"/>
    <property type="evidence" value="ECO:0007669"/>
    <property type="project" value="InterPro"/>
</dbReference>
<dbReference type="AlphaFoldDB" id="A0A8E0VM41"/>
<dbReference type="SUPFAM" id="SSF69065">
    <property type="entry name" value="RNase III domain-like"/>
    <property type="match status" value="1"/>
</dbReference>
<dbReference type="OrthoDB" id="416741at2759"/>
<comment type="caution">
    <text evidence="2">The sequence shown here is derived from an EMBL/GenBank/DDBJ whole genome shotgun (WGS) entry which is preliminary data.</text>
</comment>
<reference evidence="2" key="1">
    <citation type="submission" date="2019-05" db="EMBL/GenBank/DDBJ databases">
        <title>Annotation for the trematode Fasciolopsis buski.</title>
        <authorList>
            <person name="Choi Y.-J."/>
        </authorList>
    </citation>
    <scope>NUCLEOTIDE SEQUENCE</scope>
    <source>
        <strain evidence="2">HT</strain>
        <tissue evidence="2">Whole worm</tissue>
    </source>
</reference>
<dbReference type="InterPro" id="IPR000999">
    <property type="entry name" value="RNase_III_dom"/>
</dbReference>
<evidence type="ECO:0000259" key="1">
    <source>
        <dbReference type="PROSITE" id="PS50142"/>
    </source>
</evidence>
<proteinExistence type="predicted"/>
<dbReference type="GO" id="GO:0004525">
    <property type="term" value="F:ribonuclease III activity"/>
    <property type="evidence" value="ECO:0007669"/>
    <property type="project" value="InterPro"/>
</dbReference>
<keyword evidence="3" id="KW-1185">Reference proteome</keyword>
<organism evidence="2 3">
    <name type="scientific">Fasciolopsis buskii</name>
    <dbReference type="NCBI Taxonomy" id="27845"/>
    <lineage>
        <taxon>Eukaryota</taxon>
        <taxon>Metazoa</taxon>
        <taxon>Spiralia</taxon>
        <taxon>Lophotrochozoa</taxon>
        <taxon>Platyhelminthes</taxon>
        <taxon>Trematoda</taxon>
        <taxon>Digenea</taxon>
        <taxon>Plagiorchiida</taxon>
        <taxon>Echinostomata</taxon>
        <taxon>Echinostomatoidea</taxon>
        <taxon>Fasciolidae</taxon>
        <taxon>Fasciolopsis</taxon>
    </lineage>
</organism>
<dbReference type="PROSITE" id="PS50142">
    <property type="entry name" value="RNASE_3_2"/>
    <property type="match status" value="1"/>
</dbReference>
<feature type="domain" description="RNase III" evidence="1">
    <location>
        <begin position="30"/>
        <end position="50"/>
    </location>
</feature>
<sequence length="154" mass="17255">MKLFMLLDGPARTVIDFTKLLNQEVLKGLRVKMLADVFESIVGAIFVDTDGDLGEVSRVIHRLLDGRIRKLFLFLYNGIVIGSYLEVTPNNPLRLMHLIHSDLKYTELSSTDSEDSEGKYKLTATVGGRQIFVYGSTRNEARLALARQLGVSTH</sequence>
<protein>
    <recommendedName>
        <fullName evidence="1">RNase III domain-containing protein</fullName>
    </recommendedName>
</protein>
<name>A0A8E0VM41_9TREM</name>
<evidence type="ECO:0000313" key="2">
    <source>
        <dbReference type="EMBL" id="KAA0195779.1"/>
    </source>
</evidence>